<dbReference type="InterPro" id="IPR038495">
    <property type="entry name" value="ATPase_E_C"/>
</dbReference>
<dbReference type="Pfam" id="PF01991">
    <property type="entry name" value="vATP-synt_E"/>
    <property type="match status" value="1"/>
</dbReference>
<dbReference type="EMBL" id="JAJEQC010000014">
    <property type="protein sequence ID" value="MCC2137707.1"/>
    <property type="molecule type" value="Genomic_DNA"/>
</dbReference>
<dbReference type="SUPFAM" id="SSF160527">
    <property type="entry name" value="V-type ATPase subunit E-like"/>
    <property type="match status" value="1"/>
</dbReference>
<dbReference type="Gene3D" id="3.30.2320.30">
    <property type="entry name" value="ATP synthase, E subunit, C-terminal"/>
    <property type="match status" value="1"/>
</dbReference>
<dbReference type="GO" id="GO:0033178">
    <property type="term" value="C:proton-transporting two-sector ATPase complex, catalytic domain"/>
    <property type="evidence" value="ECO:0007669"/>
    <property type="project" value="InterPro"/>
</dbReference>
<organism evidence="5 6">
    <name type="scientific">Hominenteromicrobium mulieris</name>
    <dbReference type="NCBI Taxonomy" id="2885357"/>
    <lineage>
        <taxon>Bacteria</taxon>
        <taxon>Bacillati</taxon>
        <taxon>Bacillota</taxon>
        <taxon>Clostridia</taxon>
        <taxon>Eubacteriales</taxon>
        <taxon>Oscillospiraceae</taxon>
        <taxon>Hominenteromicrobium</taxon>
    </lineage>
</organism>
<protein>
    <submittedName>
        <fullName evidence="5">V-type ATP synthase subunit E</fullName>
    </submittedName>
</protein>
<dbReference type="GO" id="GO:0046961">
    <property type="term" value="F:proton-transporting ATPase activity, rotational mechanism"/>
    <property type="evidence" value="ECO:0007669"/>
    <property type="project" value="InterPro"/>
</dbReference>
<keyword evidence="3" id="KW-0406">Ion transport</keyword>
<evidence type="ECO:0000256" key="3">
    <source>
        <dbReference type="ARBA" id="ARBA00023065"/>
    </source>
</evidence>
<sequence length="196" mass="20876">MATGLDRIIEQILADAEAKAAEQVAAAEEEAKKTLADAAAEAEQKANVLLADSEKVGADIKARAASTAEFTRRRTVLAAKQNAIRDVIAAAQKELHDLPDDEYFSVLLKLAQKNALPGDAEMQLNEKDLARMPQDFSAQLKAVVPGTNITVSNTPCNIPDGFLLVYGGIDVNCTFASLFEAAGDTLQDLAGGMLFR</sequence>
<comment type="caution">
    <text evidence="5">The sequence shown here is derived from an EMBL/GenBank/DDBJ whole genome shotgun (WGS) entry which is preliminary data.</text>
</comment>
<dbReference type="RefSeq" id="WP_308449867.1">
    <property type="nucleotide sequence ID" value="NZ_JAJEQC010000014.1"/>
</dbReference>
<evidence type="ECO:0000313" key="6">
    <source>
        <dbReference type="Proteomes" id="UP001199424"/>
    </source>
</evidence>
<accession>A0AAE3AJN1</accession>
<dbReference type="Gene3D" id="1.20.5.620">
    <property type="entry name" value="F1F0 ATP synthase subunit B, membrane domain"/>
    <property type="match status" value="1"/>
</dbReference>
<name>A0AAE3AJN1_9FIRM</name>
<proteinExistence type="inferred from homology"/>
<gene>
    <name evidence="5" type="ORF">LKD31_11895</name>
</gene>
<evidence type="ECO:0000256" key="4">
    <source>
        <dbReference type="SAM" id="Coils"/>
    </source>
</evidence>
<evidence type="ECO:0000256" key="1">
    <source>
        <dbReference type="ARBA" id="ARBA00005901"/>
    </source>
</evidence>
<dbReference type="Proteomes" id="UP001199424">
    <property type="component" value="Unassembled WGS sequence"/>
</dbReference>
<keyword evidence="2" id="KW-0813">Transport</keyword>
<dbReference type="AlphaFoldDB" id="A0AAE3AJN1"/>
<keyword evidence="6" id="KW-1185">Reference proteome</keyword>
<dbReference type="InterPro" id="IPR002842">
    <property type="entry name" value="ATPase_V1_Esu"/>
</dbReference>
<evidence type="ECO:0000256" key="2">
    <source>
        <dbReference type="ARBA" id="ARBA00022448"/>
    </source>
</evidence>
<keyword evidence="4" id="KW-0175">Coiled coil</keyword>
<feature type="coiled-coil region" evidence="4">
    <location>
        <begin position="13"/>
        <end position="52"/>
    </location>
</feature>
<comment type="similarity">
    <text evidence="1">Belongs to the V-ATPase E subunit family.</text>
</comment>
<evidence type="ECO:0000313" key="5">
    <source>
        <dbReference type="EMBL" id="MCC2137707.1"/>
    </source>
</evidence>
<reference evidence="5" key="1">
    <citation type="submission" date="2021-10" db="EMBL/GenBank/DDBJ databases">
        <title>Anaerobic single-cell dispensing facilitates the cultivation of human gut bacteria.</title>
        <authorList>
            <person name="Afrizal A."/>
        </authorList>
    </citation>
    <scope>NUCLEOTIDE SEQUENCE</scope>
    <source>
        <strain evidence="5">CLA-AA-H250</strain>
    </source>
</reference>